<dbReference type="SUPFAM" id="SSF46689">
    <property type="entry name" value="Homeodomain-like"/>
    <property type="match status" value="1"/>
</dbReference>
<comment type="caution">
    <text evidence="2">The sequence shown here is derived from an EMBL/GenBank/DDBJ whole genome shotgun (WGS) entry which is preliminary data.</text>
</comment>
<dbReference type="Gene3D" id="3.30.420.10">
    <property type="entry name" value="Ribonuclease H-like superfamily/Ribonuclease H"/>
    <property type="match status" value="1"/>
</dbReference>
<dbReference type="GO" id="GO:0003677">
    <property type="term" value="F:DNA binding"/>
    <property type="evidence" value="ECO:0007669"/>
    <property type="project" value="InterPro"/>
</dbReference>
<evidence type="ECO:0000313" key="2">
    <source>
        <dbReference type="EMBL" id="CAF2066190.1"/>
    </source>
</evidence>
<sequence length="214" mass="25314">MKSSNGHRSPATIARITKIPIRTVKYNIVKIKNQGTIEDRPRKVTANDDIALDQWIRRNNETKSQELVQKLLHDRDLNVSRWTVQCQLKRMGYKSALPYRTSMLTQKHKEARVQWAIQHKDDDWSRTIFTDETSYQLFRNTIRRWSKNPRGEVKRIPKNKQKIMVWGRLQYQGPDRLSFIQNNYEWSFLCSNSSRSSYPQEEEAISSTMAIAAR</sequence>
<protein>
    <recommendedName>
        <fullName evidence="1">Transposase Tc1-like domain-containing protein</fullName>
    </recommendedName>
</protein>
<dbReference type="InterPro" id="IPR009057">
    <property type="entry name" value="Homeodomain-like_sf"/>
</dbReference>
<dbReference type="InterPro" id="IPR002492">
    <property type="entry name" value="Transposase_Tc1-like"/>
</dbReference>
<dbReference type="GO" id="GO:0006313">
    <property type="term" value="P:DNA transposition"/>
    <property type="evidence" value="ECO:0007669"/>
    <property type="project" value="InterPro"/>
</dbReference>
<name>A0A816QTP3_9BILA</name>
<evidence type="ECO:0000313" key="4">
    <source>
        <dbReference type="Proteomes" id="UP000663824"/>
    </source>
</evidence>
<dbReference type="Proteomes" id="UP000676336">
    <property type="component" value="Unassembled WGS sequence"/>
</dbReference>
<feature type="domain" description="Transposase Tc1-like" evidence="1">
    <location>
        <begin position="55"/>
        <end position="121"/>
    </location>
</feature>
<evidence type="ECO:0000259" key="1">
    <source>
        <dbReference type="Pfam" id="PF01498"/>
    </source>
</evidence>
<gene>
    <name evidence="2" type="ORF">MBJ925_LOCUS15828</name>
    <name evidence="3" type="ORF">SMN809_LOCUS18514</name>
</gene>
<dbReference type="EMBL" id="CAJNRE010007563">
    <property type="protein sequence ID" value="CAF2066190.1"/>
    <property type="molecule type" value="Genomic_DNA"/>
</dbReference>
<dbReference type="EMBL" id="CAJOBI010008935">
    <property type="protein sequence ID" value="CAF4125764.1"/>
    <property type="molecule type" value="Genomic_DNA"/>
</dbReference>
<proteinExistence type="predicted"/>
<dbReference type="GO" id="GO:0015074">
    <property type="term" value="P:DNA integration"/>
    <property type="evidence" value="ECO:0007669"/>
    <property type="project" value="InterPro"/>
</dbReference>
<dbReference type="AlphaFoldDB" id="A0A816QTP3"/>
<evidence type="ECO:0000313" key="3">
    <source>
        <dbReference type="EMBL" id="CAF4125764.1"/>
    </source>
</evidence>
<accession>A0A816QTP3</accession>
<reference evidence="2" key="1">
    <citation type="submission" date="2021-02" db="EMBL/GenBank/DDBJ databases">
        <authorList>
            <person name="Nowell W R."/>
        </authorList>
    </citation>
    <scope>NUCLEOTIDE SEQUENCE</scope>
</reference>
<dbReference type="InterPro" id="IPR036397">
    <property type="entry name" value="RNaseH_sf"/>
</dbReference>
<dbReference type="Pfam" id="PF01498">
    <property type="entry name" value="HTH_Tnp_Tc3_2"/>
    <property type="match status" value="1"/>
</dbReference>
<organism evidence="2 4">
    <name type="scientific">Rotaria magnacalcarata</name>
    <dbReference type="NCBI Taxonomy" id="392030"/>
    <lineage>
        <taxon>Eukaryota</taxon>
        <taxon>Metazoa</taxon>
        <taxon>Spiralia</taxon>
        <taxon>Gnathifera</taxon>
        <taxon>Rotifera</taxon>
        <taxon>Eurotatoria</taxon>
        <taxon>Bdelloidea</taxon>
        <taxon>Philodinida</taxon>
        <taxon>Philodinidae</taxon>
        <taxon>Rotaria</taxon>
    </lineage>
</organism>
<dbReference type="Proteomes" id="UP000663824">
    <property type="component" value="Unassembled WGS sequence"/>
</dbReference>